<dbReference type="EMBL" id="JACBKZ010000001">
    <property type="protein sequence ID" value="KAF5959037.1"/>
    <property type="molecule type" value="Genomic_DNA"/>
</dbReference>
<keyword evidence="2" id="KW-1133">Transmembrane helix</keyword>
<dbReference type="AlphaFoldDB" id="A0A7J7I328"/>
<dbReference type="Proteomes" id="UP000593564">
    <property type="component" value="Unassembled WGS sequence"/>
</dbReference>
<feature type="compositionally biased region" description="Basic residues" evidence="1">
    <location>
        <begin position="13"/>
        <end position="23"/>
    </location>
</feature>
<accession>A0A7J7I328</accession>
<keyword evidence="4" id="KW-1185">Reference proteome</keyword>
<keyword evidence="2" id="KW-0472">Membrane</keyword>
<protein>
    <submittedName>
        <fullName evidence="3">Uncharacterized protein</fullName>
    </submittedName>
</protein>
<evidence type="ECO:0000256" key="1">
    <source>
        <dbReference type="SAM" id="MobiDB-lite"/>
    </source>
</evidence>
<reference evidence="4" key="1">
    <citation type="journal article" date="2020" name="Nat. Commun.">
        <title>Genome assembly of wild tea tree DASZ reveals pedigree and selection history of tea varieties.</title>
        <authorList>
            <person name="Zhang W."/>
            <person name="Zhang Y."/>
            <person name="Qiu H."/>
            <person name="Guo Y."/>
            <person name="Wan H."/>
            <person name="Zhang X."/>
            <person name="Scossa F."/>
            <person name="Alseekh S."/>
            <person name="Zhang Q."/>
            <person name="Wang P."/>
            <person name="Xu L."/>
            <person name="Schmidt M.H."/>
            <person name="Jia X."/>
            <person name="Li D."/>
            <person name="Zhu A."/>
            <person name="Guo F."/>
            <person name="Chen W."/>
            <person name="Ni D."/>
            <person name="Usadel B."/>
            <person name="Fernie A.R."/>
            <person name="Wen W."/>
        </authorList>
    </citation>
    <scope>NUCLEOTIDE SEQUENCE [LARGE SCALE GENOMIC DNA]</scope>
    <source>
        <strain evidence="4">cv. G240</strain>
    </source>
</reference>
<evidence type="ECO:0000256" key="2">
    <source>
        <dbReference type="SAM" id="Phobius"/>
    </source>
</evidence>
<evidence type="ECO:0000313" key="4">
    <source>
        <dbReference type="Proteomes" id="UP000593564"/>
    </source>
</evidence>
<proteinExistence type="predicted"/>
<reference evidence="3 4" key="2">
    <citation type="submission" date="2020-07" db="EMBL/GenBank/DDBJ databases">
        <title>Genome assembly of wild tea tree DASZ reveals pedigree and selection history of tea varieties.</title>
        <authorList>
            <person name="Zhang W."/>
        </authorList>
    </citation>
    <scope>NUCLEOTIDE SEQUENCE [LARGE SCALE GENOMIC DNA]</scope>
    <source>
        <strain evidence="4">cv. G240</strain>
        <tissue evidence="3">Leaf</tissue>
    </source>
</reference>
<name>A0A7J7I328_CAMSI</name>
<feature type="transmembrane region" description="Helical" evidence="2">
    <location>
        <begin position="45"/>
        <end position="62"/>
    </location>
</feature>
<organism evidence="3 4">
    <name type="scientific">Camellia sinensis</name>
    <name type="common">Tea plant</name>
    <name type="synonym">Thea sinensis</name>
    <dbReference type="NCBI Taxonomy" id="4442"/>
    <lineage>
        <taxon>Eukaryota</taxon>
        <taxon>Viridiplantae</taxon>
        <taxon>Streptophyta</taxon>
        <taxon>Embryophyta</taxon>
        <taxon>Tracheophyta</taxon>
        <taxon>Spermatophyta</taxon>
        <taxon>Magnoliopsida</taxon>
        <taxon>eudicotyledons</taxon>
        <taxon>Gunneridae</taxon>
        <taxon>Pentapetalae</taxon>
        <taxon>asterids</taxon>
        <taxon>Ericales</taxon>
        <taxon>Theaceae</taxon>
        <taxon>Camellia</taxon>
    </lineage>
</organism>
<gene>
    <name evidence="3" type="ORF">HYC85_000246</name>
</gene>
<keyword evidence="2" id="KW-0812">Transmembrane</keyword>
<evidence type="ECO:0000313" key="3">
    <source>
        <dbReference type="EMBL" id="KAF5959037.1"/>
    </source>
</evidence>
<feature type="region of interest" description="Disordered" evidence="1">
    <location>
        <begin position="1"/>
        <end position="25"/>
    </location>
</feature>
<sequence length="69" mass="8380">MEMEYVTEFHHTHTDRRPKKRPRLGWDVSHTPKVKSLHFSNYTNIHIHINIFCISLFGWKILSRKTKFS</sequence>
<comment type="caution">
    <text evidence="3">The sequence shown here is derived from an EMBL/GenBank/DDBJ whole genome shotgun (WGS) entry which is preliminary data.</text>
</comment>